<dbReference type="EMBL" id="AUSU01000845">
    <property type="protein sequence ID" value="EPS72428.1"/>
    <property type="molecule type" value="Genomic_DNA"/>
</dbReference>
<keyword evidence="7 10" id="KW-0720">Serine protease</keyword>
<dbReference type="GO" id="GO:0006508">
    <property type="term" value="P:proteolysis"/>
    <property type="evidence" value="ECO:0007669"/>
    <property type="project" value="UniProtKB-KW"/>
</dbReference>
<dbReference type="GO" id="GO:0004252">
    <property type="term" value="F:serine-type endopeptidase activity"/>
    <property type="evidence" value="ECO:0007669"/>
    <property type="project" value="UniProtKB-UniRule"/>
</dbReference>
<evidence type="ECO:0000256" key="5">
    <source>
        <dbReference type="ARBA" id="ARBA00022729"/>
    </source>
</evidence>
<feature type="domain" description="Inhibitor I9" evidence="13">
    <location>
        <begin position="24"/>
        <end position="103"/>
    </location>
</feature>
<evidence type="ECO:0000256" key="7">
    <source>
        <dbReference type="ARBA" id="ARBA00022825"/>
    </source>
</evidence>
<gene>
    <name evidence="15" type="ORF">M569_02327</name>
</gene>
<comment type="similarity">
    <text evidence="2 10">Belongs to the peptidase S8 family.</text>
</comment>
<evidence type="ECO:0000313" key="16">
    <source>
        <dbReference type="Proteomes" id="UP000015453"/>
    </source>
</evidence>
<evidence type="ECO:0000259" key="13">
    <source>
        <dbReference type="Pfam" id="PF05922"/>
    </source>
</evidence>
<protein>
    <submittedName>
        <fullName evidence="15">Serine protease</fullName>
    </submittedName>
</protein>
<accession>S8E990</accession>
<feature type="active site" description="Charge relay system" evidence="9 10">
    <location>
        <position position="135"/>
    </location>
</feature>
<sequence length="726" mass="77917">LILLPFLSAIADEGNDHSLGVTTTYIVHVEPPYDLFDSIDLQKWYFSFLPETANFTGGKSPIVHSYRNVFSGFAAKLSEVDVEFVRRRKGFISATPQRVLQLHTTRSPEFMGLRRDFGLWKDSDYGKGVIVGVLDTGIFPNHPSFDAGGMPPPPQRWKGKCEFNFTACNDKIIGARNFIDGEDGPMDRNGHGTHSASTAAGRFVGDASVYGNAKGTAAGVAPMAHLAIYKSCTDDCLESDVLAAMDAAIDDGVDVISISFGGFSREYYDDNIALGAYSAMQRGIFVSCSAGNNGPFHTTLSNEAPWILTVGASTIDRKLIRATAVLGNSEELNGESNYQPADFPSTDFPLIFPGLNSTNPRARYCYPSFGNLTLTGTIVVCEDRGGIGKIAKGRVVRNAGAAGLIIVNGEADAYTTPSESHVIPATHLSYADGQRLIAYLNSTANPTAAISFRGTIIGDRDAPVVASYSSRGPNTPSRGILKPDIIGPGHNILAGWYQSLENTDSHFNIISGTSMACPHLSGAAALIKNAHPDWSPAAIKSALMTTADQTNIAGTPIQDQTLNPADAFATGSGHVNIARASNPGLIYDIQPDDYLPYLCGLNYTDQQVGIIANRAVNCSNISSIPEAELNYPSFSVFVGDESLTFNRTVTNVGEANEVYTSRYTVFPSVDVKIEPSSLQFTEVHQRITYQVTFAKQPDAVSRTIIQGSLTWTSASHSVRCPVIAVI</sequence>
<dbReference type="InterPro" id="IPR045051">
    <property type="entry name" value="SBT"/>
</dbReference>
<feature type="domain" description="PA" evidence="12">
    <location>
        <begin position="364"/>
        <end position="436"/>
    </location>
</feature>
<dbReference type="InterPro" id="IPR023827">
    <property type="entry name" value="Peptidase_S8_Asp-AS"/>
</dbReference>
<dbReference type="Gene3D" id="3.50.30.30">
    <property type="match status" value="1"/>
</dbReference>
<dbReference type="PANTHER" id="PTHR10795">
    <property type="entry name" value="PROPROTEIN CONVERTASE SUBTILISIN/KEXIN"/>
    <property type="match status" value="1"/>
</dbReference>
<feature type="domain" description="Subtilisin-like protease fibronectin type-III" evidence="14">
    <location>
        <begin position="628"/>
        <end position="723"/>
    </location>
</feature>
<evidence type="ECO:0000313" key="15">
    <source>
        <dbReference type="EMBL" id="EPS72428.1"/>
    </source>
</evidence>
<dbReference type="InterPro" id="IPR041469">
    <property type="entry name" value="Subtilisin-like_FN3"/>
</dbReference>
<dbReference type="Pfam" id="PF17766">
    <property type="entry name" value="fn3_6"/>
    <property type="match status" value="1"/>
</dbReference>
<dbReference type="Proteomes" id="UP000015453">
    <property type="component" value="Unassembled WGS sequence"/>
</dbReference>
<dbReference type="InterPro" id="IPR000209">
    <property type="entry name" value="Peptidase_S8/S53_dom"/>
</dbReference>
<dbReference type="PROSITE" id="PS51892">
    <property type="entry name" value="SUBTILASE"/>
    <property type="match status" value="1"/>
</dbReference>
<dbReference type="Pfam" id="PF00082">
    <property type="entry name" value="Peptidase_S8"/>
    <property type="match status" value="1"/>
</dbReference>
<evidence type="ECO:0000256" key="10">
    <source>
        <dbReference type="PROSITE-ProRule" id="PRU01240"/>
    </source>
</evidence>
<organism evidence="15 16">
    <name type="scientific">Genlisea aurea</name>
    <dbReference type="NCBI Taxonomy" id="192259"/>
    <lineage>
        <taxon>Eukaryota</taxon>
        <taxon>Viridiplantae</taxon>
        <taxon>Streptophyta</taxon>
        <taxon>Embryophyta</taxon>
        <taxon>Tracheophyta</taxon>
        <taxon>Spermatophyta</taxon>
        <taxon>Magnoliopsida</taxon>
        <taxon>eudicotyledons</taxon>
        <taxon>Gunneridae</taxon>
        <taxon>Pentapetalae</taxon>
        <taxon>asterids</taxon>
        <taxon>lamiids</taxon>
        <taxon>Lamiales</taxon>
        <taxon>Lentibulariaceae</taxon>
        <taxon>Genlisea</taxon>
    </lineage>
</organism>
<evidence type="ECO:0000259" key="14">
    <source>
        <dbReference type="Pfam" id="PF17766"/>
    </source>
</evidence>
<feature type="active site" description="Charge relay system" evidence="9 10">
    <location>
        <position position="514"/>
    </location>
</feature>
<dbReference type="AlphaFoldDB" id="S8E990"/>
<feature type="active site" description="Charge relay system" evidence="9 10">
    <location>
        <position position="191"/>
    </location>
</feature>
<evidence type="ECO:0000256" key="3">
    <source>
        <dbReference type="ARBA" id="ARBA00022525"/>
    </source>
</evidence>
<comment type="subcellular location">
    <subcellularLocation>
        <location evidence="1">Secreted</location>
    </subcellularLocation>
</comment>
<keyword evidence="3" id="KW-0964">Secreted</keyword>
<evidence type="ECO:0000256" key="6">
    <source>
        <dbReference type="ARBA" id="ARBA00022801"/>
    </source>
</evidence>
<feature type="non-terminal residue" evidence="15">
    <location>
        <position position="726"/>
    </location>
</feature>
<dbReference type="PRINTS" id="PR00723">
    <property type="entry name" value="SUBTILISIN"/>
</dbReference>
<dbReference type="Gene3D" id="3.40.50.200">
    <property type="entry name" value="Peptidase S8/S53 domain"/>
    <property type="match status" value="1"/>
</dbReference>
<comment type="caution">
    <text evidence="15">The sequence shown here is derived from an EMBL/GenBank/DDBJ whole genome shotgun (WGS) entry which is preliminary data.</text>
</comment>
<dbReference type="Gene3D" id="2.60.40.2310">
    <property type="match status" value="1"/>
</dbReference>
<evidence type="ECO:0000256" key="4">
    <source>
        <dbReference type="ARBA" id="ARBA00022670"/>
    </source>
</evidence>
<dbReference type="InterPro" id="IPR010259">
    <property type="entry name" value="S8pro/Inhibitor_I9"/>
</dbReference>
<dbReference type="Gene3D" id="3.30.70.80">
    <property type="entry name" value="Peptidase S8 propeptide/proteinase inhibitor I9"/>
    <property type="match status" value="1"/>
</dbReference>
<dbReference type="OrthoDB" id="206201at2759"/>
<dbReference type="InterPro" id="IPR015500">
    <property type="entry name" value="Peptidase_S8_subtilisin-rel"/>
</dbReference>
<evidence type="ECO:0000256" key="2">
    <source>
        <dbReference type="ARBA" id="ARBA00011073"/>
    </source>
</evidence>
<evidence type="ECO:0000256" key="9">
    <source>
        <dbReference type="PIRSR" id="PIRSR615500-1"/>
    </source>
</evidence>
<dbReference type="InterPro" id="IPR036852">
    <property type="entry name" value="Peptidase_S8/S53_dom_sf"/>
</dbReference>
<dbReference type="CDD" id="cd04852">
    <property type="entry name" value="Peptidases_S8_3"/>
    <property type="match status" value="1"/>
</dbReference>
<dbReference type="InterPro" id="IPR034197">
    <property type="entry name" value="Peptidases_S8_3"/>
</dbReference>
<dbReference type="InterPro" id="IPR003137">
    <property type="entry name" value="PA_domain"/>
</dbReference>
<feature type="non-terminal residue" evidence="15">
    <location>
        <position position="1"/>
    </location>
</feature>
<dbReference type="SUPFAM" id="SSF52025">
    <property type="entry name" value="PA domain"/>
    <property type="match status" value="1"/>
</dbReference>
<proteinExistence type="inferred from homology"/>
<dbReference type="Pfam" id="PF02225">
    <property type="entry name" value="PA"/>
    <property type="match status" value="1"/>
</dbReference>
<keyword evidence="6 10" id="KW-0378">Hydrolase</keyword>
<dbReference type="GO" id="GO:0005576">
    <property type="term" value="C:extracellular region"/>
    <property type="evidence" value="ECO:0007669"/>
    <property type="project" value="UniProtKB-SubCell"/>
</dbReference>
<name>S8E990_9LAMI</name>
<evidence type="ECO:0000256" key="8">
    <source>
        <dbReference type="ARBA" id="ARBA00023180"/>
    </source>
</evidence>
<evidence type="ECO:0000259" key="12">
    <source>
        <dbReference type="Pfam" id="PF02225"/>
    </source>
</evidence>
<evidence type="ECO:0000259" key="11">
    <source>
        <dbReference type="Pfam" id="PF00082"/>
    </source>
</evidence>
<keyword evidence="16" id="KW-1185">Reference proteome</keyword>
<keyword evidence="8" id="KW-0325">Glycoprotein</keyword>
<dbReference type="CDD" id="cd02120">
    <property type="entry name" value="PA_subtilisin_like"/>
    <property type="match status" value="1"/>
</dbReference>
<dbReference type="InterPro" id="IPR046450">
    <property type="entry name" value="PA_dom_sf"/>
</dbReference>
<dbReference type="InterPro" id="IPR037045">
    <property type="entry name" value="S8pro/Inhibitor_I9_sf"/>
</dbReference>
<evidence type="ECO:0000256" key="1">
    <source>
        <dbReference type="ARBA" id="ARBA00004613"/>
    </source>
</evidence>
<dbReference type="SUPFAM" id="SSF52743">
    <property type="entry name" value="Subtilisin-like"/>
    <property type="match status" value="1"/>
</dbReference>
<feature type="domain" description="Peptidase S8/S53" evidence="11">
    <location>
        <begin position="126"/>
        <end position="550"/>
    </location>
</feature>
<reference evidence="15 16" key="1">
    <citation type="journal article" date="2013" name="BMC Genomics">
        <title>The miniature genome of a carnivorous plant Genlisea aurea contains a low number of genes and short non-coding sequences.</title>
        <authorList>
            <person name="Leushkin E.V."/>
            <person name="Sutormin R.A."/>
            <person name="Nabieva E.R."/>
            <person name="Penin A.A."/>
            <person name="Kondrashov A.S."/>
            <person name="Logacheva M.D."/>
        </authorList>
    </citation>
    <scope>NUCLEOTIDE SEQUENCE [LARGE SCALE GENOMIC DNA]</scope>
</reference>
<dbReference type="Pfam" id="PF05922">
    <property type="entry name" value="Inhibitor_I9"/>
    <property type="match status" value="1"/>
</dbReference>
<keyword evidence="4 10" id="KW-0645">Protease</keyword>
<keyword evidence="5" id="KW-0732">Signal</keyword>
<dbReference type="PROSITE" id="PS00136">
    <property type="entry name" value="SUBTILASE_ASP"/>
    <property type="match status" value="1"/>
</dbReference>